<evidence type="ECO:0000313" key="5">
    <source>
        <dbReference type="Proteomes" id="UP000568380"/>
    </source>
</evidence>
<dbReference type="PANTHER" id="PTHR10948:SF23">
    <property type="entry name" value="TRANSPOSASE INSI FOR INSERTION SEQUENCE ELEMENT IS30A-RELATED"/>
    <property type="match status" value="1"/>
</dbReference>
<sequence length="224" mass="24606">MTQQDRERIATGLADGLSYAQIAKRLDRPTSTISREVGRNGGPGGYRPKQAHQATAERARRGTPAPPRATGAPDGALEQEIIEMAVRAGLPRMTARVHVDLVLSEDGRRTAAELTRRLRISPASVSVAVNSLVDNGFVRRERDPQRRRDIYVIDDDAWYHAVVTSGHQTLATMRATMAMAEACGLDSPVGRRLAKTGAFLEQVSKDTIASANRWRSLLEQDDHE</sequence>
<name>A0A7W8AG70_9ACTN</name>
<dbReference type="PANTHER" id="PTHR10948">
    <property type="entry name" value="TRANSPOSASE"/>
    <property type="match status" value="1"/>
</dbReference>
<accession>A0A7W8AG70</accession>
<feature type="domain" description="HTH marR-type" evidence="2">
    <location>
        <begin position="103"/>
        <end position="148"/>
    </location>
</feature>
<dbReference type="InterPro" id="IPR051917">
    <property type="entry name" value="Transposase-Integrase"/>
</dbReference>
<dbReference type="RefSeq" id="WP_184976375.1">
    <property type="nucleotide sequence ID" value="NZ_JACHIN010000032.1"/>
</dbReference>
<dbReference type="SUPFAM" id="SSF46785">
    <property type="entry name" value="Winged helix' DNA-binding domain"/>
    <property type="match status" value="1"/>
</dbReference>
<dbReference type="Gene3D" id="1.10.10.10">
    <property type="entry name" value="Winged helix-like DNA-binding domain superfamily/Winged helix DNA-binding domain"/>
    <property type="match status" value="1"/>
</dbReference>
<protein>
    <submittedName>
        <fullName evidence="4">Putative transcriptional regulator</fullName>
    </submittedName>
</protein>
<evidence type="ECO:0000259" key="3">
    <source>
        <dbReference type="Pfam" id="PF13936"/>
    </source>
</evidence>
<dbReference type="Pfam" id="PF12802">
    <property type="entry name" value="MarR_2"/>
    <property type="match status" value="1"/>
</dbReference>
<feature type="domain" description="Transposase IS30-like HTH" evidence="3">
    <location>
        <begin position="1"/>
        <end position="40"/>
    </location>
</feature>
<dbReference type="EMBL" id="JACHIN010000032">
    <property type="protein sequence ID" value="MBB5085174.1"/>
    <property type="molecule type" value="Genomic_DNA"/>
</dbReference>
<dbReference type="InterPro" id="IPR036388">
    <property type="entry name" value="WH-like_DNA-bd_sf"/>
</dbReference>
<dbReference type="GO" id="GO:0032196">
    <property type="term" value="P:transposition"/>
    <property type="evidence" value="ECO:0007669"/>
    <property type="project" value="TreeGrafter"/>
</dbReference>
<evidence type="ECO:0000259" key="2">
    <source>
        <dbReference type="Pfam" id="PF12802"/>
    </source>
</evidence>
<keyword evidence="5" id="KW-1185">Reference proteome</keyword>
<dbReference type="InterPro" id="IPR036390">
    <property type="entry name" value="WH_DNA-bd_sf"/>
</dbReference>
<dbReference type="AlphaFoldDB" id="A0A7W8AG70"/>
<evidence type="ECO:0000313" key="4">
    <source>
        <dbReference type="EMBL" id="MBB5085174.1"/>
    </source>
</evidence>
<dbReference type="GO" id="GO:0004803">
    <property type="term" value="F:transposase activity"/>
    <property type="evidence" value="ECO:0007669"/>
    <property type="project" value="TreeGrafter"/>
</dbReference>
<dbReference type="InterPro" id="IPR000835">
    <property type="entry name" value="HTH_MarR-typ"/>
</dbReference>
<dbReference type="InterPro" id="IPR025246">
    <property type="entry name" value="IS30-like_HTH"/>
</dbReference>
<feature type="region of interest" description="Disordered" evidence="1">
    <location>
        <begin position="28"/>
        <end position="74"/>
    </location>
</feature>
<proteinExistence type="predicted"/>
<dbReference type="Proteomes" id="UP000568380">
    <property type="component" value="Unassembled WGS sequence"/>
</dbReference>
<dbReference type="GO" id="GO:0005829">
    <property type="term" value="C:cytosol"/>
    <property type="evidence" value="ECO:0007669"/>
    <property type="project" value="TreeGrafter"/>
</dbReference>
<dbReference type="Pfam" id="PF13936">
    <property type="entry name" value="HTH_38"/>
    <property type="match status" value="1"/>
</dbReference>
<gene>
    <name evidence="4" type="ORF">HNR40_010688</name>
</gene>
<comment type="caution">
    <text evidence="4">The sequence shown here is derived from an EMBL/GenBank/DDBJ whole genome shotgun (WGS) entry which is preliminary data.</text>
</comment>
<dbReference type="GO" id="GO:0003700">
    <property type="term" value="F:DNA-binding transcription factor activity"/>
    <property type="evidence" value="ECO:0007669"/>
    <property type="project" value="InterPro"/>
</dbReference>
<reference evidence="4 5" key="1">
    <citation type="submission" date="2020-08" db="EMBL/GenBank/DDBJ databases">
        <title>Genomic Encyclopedia of Type Strains, Phase IV (KMG-IV): sequencing the most valuable type-strain genomes for metagenomic binning, comparative biology and taxonomic classification.</title>
        <authorList>
            <person name="Goeker M."/>
        </authorList>
    </citation>
    <scope>NUCLEOTIDE SEQUENCE [LARGE SCALE GENOMIC DNA]</scope>
    <source>
        <strain evidence="4 5">DSM 45385</strain>
    </source>
</reference>
<organism evidence="4 5">
    <name type="scientific">Nonomuraea endophytica</name>
    <dbReference type="NCBI Taxonomy" id="714136"/>
    <lineage>
        <taxon>Bacteria</taxon>
        <taxon>Bacillati</taxon>
        <taxon>Actinomycetota</taxon>
        <taxon>Actinomycetes</taxon>
        <taxon>Streptosporangiales</taxon>
        <taxon>Streptosporangiaceae</taxon>
        <taxon>Nonomuraea</taxon>
    </lineage>
</organism>
<evidence type="ECO:0000256" key="1">
    <source>
        <dbReference type="SAM" id="MobiDB-lite"/>
    </source>
</evidence>